<dbReference type="AlphaFoldDB" id="A0A840WT93"/>
<dbReference type="InterPro" id="IPR041654">
    <property type="entry name" value="StyA_sbd"/>
</dbReference>
<organism evidence="3 4">
    <name type="scientific">Nocardiopsis metallicus</name>
    <dbReference type="NCBI Taxonomy" id="179819"/>
    <lineage>
        <taxon>Bacteria</taxon>
        <taxon>Bacillati</taxon>
        <taxon>Actinomycetota</taxon>
        <taxon>Actinomycetes</taxon>
        <taxon>Streptosporangiales</taxon>
        <taxon>Nocardiopsidaceae</taxon>
        <taxon>Nocardiopsis</taxon>
    </lineage>
</organism>
<feature type="domain" description="Styrene monooxygenase StyA putative substrate binding" evidence="2">
    <location>
        <begin position="149"/>
        <end position="220"/>
    </location>
</feature>
<dbReference type="InterPro" id="IPR036188">
    <property type="entry name" value="FAD/NAD-bd_sf"/>
</dbReference>
<reference evidence="3 4" key="1">
    <citation type="submission" date="2020-08" db="EMBL/GenBank/DDBJ databases">
        <title>Sequencing the genomes of 1000 actinobacteria strains.</title>
        <authorList>
            <person name="Klenk H.-P."/>
        </authorList>
    </citation>
    <scope>NUCLEOTIDE SEQUENCE [LARGE SCALE GENOMIC DNA]</scope>
    <source>
        <strain evidence="3 4">DSM 44598</strain>
    </source>
</reference>
<protein>
    <submittedName>
        <fullName evidence="3">2-polyprenyl-6-methoxyphenol hydroxylase-like FAD-dependent oxidoreductase</fullName>
    </submittedName>
</protein>
<dbReference type="EMBL" id="JACHDO010000001">
    <property type="protein sequence ID" value="MBB5494777.1"/>
    <property type="molecule type" value="Genomic_DNA"/>
</dbReference>
<evidence type="ECO:0000259" key="2">
    <source>
        <dbReference type="Pfam" id="PF17885"/>
    </source>
</evidence>
<evidence type="ECO:0000313" key="3">
    <source>
        <dbReference type="EMBL" id="MBB5494777.1"/>
    </source>
</evidence>
<comment type="caution">
    <text evidence="3">The sequence shown here is derived from an EMBL/GenBank/DDBJ whole genome shotgun (WGS) entry which is preliminary data.</text>
</comment>
<dbReference type="RefSeq" id="WP_184368751.1">
    <property type="nucleotide sequence ID" value="NZ_BAAAKM010000063.1"/>
</dbReference>
<dbReference type="Pfam" id="PF17885">
    <property type="entry name" value="Smoa_sbd"/>
    <property type="match status" value="1"/>
</dbReference>
<sequence>MSLKCLIVGAGQSGLVLAHALLSAGAEVTVSTGRSSQDLRNGRAQITQLTLPHGLSVETEHNLAMWSGVAPTFDRVALSVIPEPASQVGFTGTLPGVGLAVDPRVKLADWLEFFEDRGGKVVVHGLTVTDLEYFTRPGAMYDVVLLAVGDGELGQILDDDRSRADGASRGRHVTQAYVTDLQAPEDQVLVYSCKAGEVYVVPTLTAQGPVHSVMLIGRPATADQSGVATLDGTAVGGASIHHPQALLGRMCDMLRANHIPLWEQLGQAALLDPFSVLRKAVTPSVRHPVHTFDHGGSLLGVGDTVMTVPTQCGLGWEASVRSAQVYAHRILAHAQTGRAFTAKVLKDVFTAYMDHSGAATDFFEQYVDNFWSGQLTANEQDLFQRACADQAVADQYVAGFAAPEQLVRMLHPTQT</sequence>
<accession>A0A840WT93</accession>
<keyword evidence="1" id="KW-0732">Signal</keyword>
<feature type="signal peptide" evidence="1">
    <location>
        <begin position="1"/>
        <end position="20"/>
    </location>
</feature>
<gene>
    <name evidence="3" type="ORF">HNR07_005914</name>
</gene>
<evidence type="ECO:0000313" key="4">
    <source>
        <dbReference type="Proteomes" id="UP000579647"/>
    </source>
</evidence>
<evidence type="ECO:0000256" key="1">
    <source>
        <dbReference type="SAM" id="SignalP"/>
    </source>
</evidence>
<keyword evidence="4" id="KW-1185">Reference proteome</keyword>
<dbReference type="Proteomes" id="UP000579647">
    <property type="component" value="Unassembled WGS sequence"/>
</dbReference>
<dbReference type="SUPFAM" id="SSF51905">
    <property type="entry name" value="FAD/NAD(P)-binding domain"/>
    <property type="match status" value="1"/>
</dbReference>
<name>A0A840WT93_9ACTN</name>
<proteinExistence type="predicted"/>
<feature type="chain" id="PRO_5033041901" evidence="1">
    <location>
        <begin position="21"/>
        <end position="415"/>
    </location>
</feature>
<dbReference type="Gene3D" id="3.50.50.60">
    <property type="entry name" value="FAD/NAD(P)-binding domain"/>
    <property type="match status" value="2"/>
</dbReference>